<dbReference type="Pfam" id="PF04182">
    <property type="entry name" value="B-block_TFIIIC"/>
    <property type="match status" value="1"/>
</dbReference>
<keyword evidence="15" id="KW-1185">Reference proteome</keyword>
<dbReference type="InterPro" id="IPR056467">
    <property type="entry name" value="eWH_GTF3C1"/>
</dbReference>
<dbReference type="GO" id="GO:0003677">
    <property type="term" value="F:DNA binding"/>
    <property type="evidence" value="ECO:0007669"/>
    <property type="project" value="UniProtKB-KW"/>
</dbReference>
<dbReference type="Pfam" id="PF24101">
    <property type="entry name" value="WHD_GTF3C1"/>
    <property type="match status" value="1"/>
</dbReference>
<dbReference type="PANTHER" id="PTHR15180:SF1">
    <property type="entry name" value="GENERAL TRANSCRIPTION FACTOR 3C POLYPEPTIDE 1"/>
    <property type="match status" value="1"/>
</dbReference>
<dbReference type="PANTHER" id="PTHR15180">
    <property type="entry name" value="GENERAL TRANSCRIPTION FACTOR 3C POLYPEPTIDE 1"/>
    <property type="match status" value="1"/>
</dbReference>
<reference evidence="14 15" key="1">
    <citation type="submission" date="2024-12" db="EMBL/GenBank/DDBJ databases">
        <title>The unique morphological basis and parallel evolutionary history of personate flowers in Penstemon.</title>
        <authorList>
            <person name="Depatie T.H."/>
            <person name="Wessinger C.A."/>
        </authorList>
    </citation>
    <scope>NUCLEOTIDE SEQUENCE [LARGE SCALE GENOMIC DNA]</scope>
    <source>
        <strain evidence="14">WTNN_2</strain>
        <tissue evidence="14">Leaf</tissue>
    </source>
</reference>
<dbReference type="InterPro" id="IPR044210">
    <property type="entry name" value="Tfc3-like"/>
</dbReference>
<protein>
    <recommendedName>
        <fullName evidence="16">B-block binding subunit of TFIIIC domain-containing protein</fullName>
    </recommendedName>
</protein>
<dbReference type="EMBL" id="JBJXBP010000001">
    <property type="protein sequence ID" value="KAL3850329.1"/>
    <property type="molecule type" value="Genomic_DNA"/>
</dbReference>
<feature type="domain" description="DUF7599" evidence="10">
    <location>
        <begin position="225"/>
        <end position="310"/>
    </location>
</feature>
<evidence type="ECO:0008006" key="16">
    <source>
        <dbReference type="Google" id="ProtNLM"/>
    </source>
</evidence>
<evidence type="ECO:0000259" key="9">
    <source>
        <dbReference type="Pfam" id="PF24101"/>
    </source>
</evidence>
<dbReference type="Pfam" id="PF24655">
    <property type="entry name" value="DUF7645"/>
    <property type="match status" value="1"/>
</dbReference>
<feature type="domain" description="DUF7646" evidence="12">
    <location>
        <begin position="329"/>
        <end position="412"/>
    </location>
</feature>
<evidence type="ECO:0000259" key="8">
    <source>
        <dbReference type="Pfam" id="PF23704"/>
    </source>
</evidence>
<dbReference type="Pfam" id="PF24658">
    <property type="entry name" value="DUF7647"/>
    <property type="match status" value="1"/>
</dbReference>
<proteinExistence type="predicted"/>
<keyword evidence="3" id="KW-0238">DNA-binding</keyword>
<dbReference type="Pfam" id="PF24538">
    <property type="entry name" value="DUF7599"/>
    <property type="match status" value="1"/>
</dbReference>
<evidence type="ECO:0000256" key="4">
    <source>
        <dbReference type="ARBA" id="ARBA00023163"/>
    </source>
</evidence>
<evidence type="ECO:0000256" key="5">
    <source>
        <dbReference type="ARBA" id="ARBA00023242"/>
    </source>
</evidence>
<accession>A0ABD3ULE1</accession>
<dbReference type="CDD" id="cd00090">
    <property type="entry name" value="HTH_ARSR"/>
    <property type="match status" value="1"/>
</dbReference>
<keyword evidence="4" id="KW-0804">Transcription</keyword>
<dbReference type="SUPFAM" id="SSF46785">
    <property type="entry name" value="Winged helix' DNA-binding domain"/>
    <property type="match status" value="1"/>
</dbReference>
<feature type="domain" description="B-block binding subunit of TFIIIC" evidence="7">
    <location>
        <begin position="115"/>
        <end position="188"/>
    </location>
</feature>
<dbReference type="GO" id="GO:0005634">
    <property type="term" value="C:nucleus"/>
    <property type="evidence" value="ECO:0007669"/>
    <property type="project" value="UniProtKB-SubCell"/>
</dbReference>
<comment type="subcellular location">
    <subcellularLocation>
        <location evidence="1">Nucleus</location>
    </subcellularLocation>
</comment>
<dbReference type="InterPro" id="IPR036390">
    <property type="entry name" value="WH_DNA-bd_sf"/>
</dbReference>
<dbReference type="InterPro" id="IPR056062">
    <property type="entry name" value="DUF7645"/>
</dbReference>
<gene>
    <name evidence="14" type="ORF">ACJIZ3_012211</name>
</gene>
<keyword evidence="2" id="KW-0597">Phosphoprotein</keyword>
<keyword evidence="5" id="KW-0539">Nucleus</keyword>
<feature type="domain" description="DUF7647" evidence="13">
    <location>
        <begin position="713"/>
        <end position="884"/>
    </location>
</feature>
<evidence type="ECO:0000259" key="7">
    <source>
        <dbReference type="Pfam" id="PF04182"/>
    </source>
</evidence>
<feature type="domain" description="General transcription factor 3C polypeptide 1 winged-helix" evidence="8">
    <location>
        <begin position="1"/>
        <end position="98"/>
    </location>
</feature>
<dbReference type="Pfam" id="PF23704">
    <property type="entry name" value="WHD_GTF3C1_N"/>
    <property type="match status" value="1"/>
</dbReference>
<evidence type="ECO:0000313" key="15">
    <source>
        <dbReference type="Proteomes" id="UP001634393"/>
    </source>
</evidence>
<dbReference type="CDD" id="cd16169">
    <property type="entry name" value="Tau138_eWH"/>
    <property type="match status" value="1"/>
</dbReference>
<feature type="domain" description="GTF3C1 extended winged-helix" evidence="9">
    <location>
        <begin position="530"/>
        <end position="638"/>
    </location>
</feature>
<dbReference type="InterPro" id="IPR056064">
    <property type="entry name" value="DUF7647"/>
</dbReference>
<evidence type="ECO:0000259" key="10">
    <source>
        <dbReference type="Pfam" id="PF24538"/>
    </source>
</evidence>
<dbReference type="InterPro" id="IPR007309">
    <property type="entry name" value="TFIIIC_Bblock-bd"/>
</dbReference>
<dbReference type="Pfam" id="PF24657">
    <property type="entry name" value="DUF7646"/>
    <property type="match status" value="1"/>
</dbReference>
<evidence type="ECO:0000259" key="13">
    <source>
        <dbReference type="Pfam" id="PF24658"/>
    </source>
</evidence>
<evidence type="ECO:0000313" key="14">
    <source>
        <dbReference type="EMBL" id="KAL3850329.1"/>
    </source>
</evidence>
<dbReference type="InterPro" id="IPR035625">
    <property type="entry name" value="Tfc3-like_eWH"/>
</dbReference>
<evidence type="ECO:0000256" key="2">
    <source>
        <dbReference type="ARBA" id="ARBA00022553"/>
    </source>
</evidence>
<feature type="region of interest" description="Disordered" evidence="6">
    <location>
        <begin position="1165"/>
        <end position="1184"/>
    </location>
</feature>
<evidence type="ECO:0000256" key="3">
    <source>
        <dbReference type="ARBA" id="ARBA00023125"/>
    </source>
</evidence>
<name>A0ABD3ULE1_9LAMI</name>
<dbReference type="InterPro" id="IPR056063">
    <property type="entry name" value="DUF7646"/>
</dbReference>
<sequence>MDSVVHSALEEICYGEDEGLHLRNLWPKLTTISISLSLSPSVKQAVWENLVQVPGLKFQAACHDAVEDWSKCTVEECEQRNVTIVAPQPMRKSFQGIYEIESTLSHTQRLIIQKLTLARTNGIAQNELAKELRMPPNNLFYQLKTLETLGLIVRLPTIIRKKHQSSSNTRKEPKNDSVVHTNMLYLYRHGKHLGCQQRLEISKEEDDGNDFTNEIIIEKEDVRVKDFLPALKDICDKLETSEGKVLVVSDIKRDLGYQCQGASGHRAWRHICHRLKDAQVVEDCCTMVNKKMVKCLRLLKSFSPSHFEPKVHGRGHDDVNMEQSMISVKRGQTTEQLVELPILRQIYDIIDAAGSKGLTNTEVCRGLGLCNKEYHKRYLNNRIFKFGLHSQLEFHNRCKIYRHFTAGNFNLEASNMSPAERKMVLQKVSEPNSLVLDPDNHENLSQPMPKQVANTLCSNDKNVDKGKSNLVLQWNPQNSDAELCNGVPDEELLLVNKSAIDNDQLEKSPHVVVTPPRSQSYLRYPRLVMVREQRILKMLQEDKFLIAAELRRRLESLEKENNTVMDRKTLKSSLIKLQENGHCKCIQFPVPLVTNCGRSKTRLVVLHPSLYNNITENNIATELLVQINDKLKDFEIKVHKPSCNRSVTVLDKVQRIPNSVRSDVQSSERAEGMRTNGFVMVRTKLLHIYLWGWVSSSPDDGLLSSDHAHGLKNPHSSCKFFELDVAIKSMPLELFLQVVGSSQKFEDMVEKCTNSGSEYNCLMDTRASGRLSRLIDILRRLKLIRLVSKVNENDSASSALATLTHALELKPYIEEPLSTIASCGFLFPDLRPNHRYDFVLRSRKDVDVYWDYLEFFYATAKPEAASHAFPGSAVHEVIHSRSWTSVREMTAGQRAEVLKRVGKVDSNKKLSFSECEKIAKDLSLTLAQVLRVYYDKRQHSRVSDAKGEKIQPIKGKHIISPCKRKRNLGGVSSNLVKAPLLTTSEDYGCHLERRDYIGDDMAFSEEEPESNEEDKEACSPLLHRSLSRLHPTRQKRFSWTEEADRKLVIEYSRHRADRGANSNRVNWASISNLPAHPDACRRRMSSLKSCDPFRKSLMQLCEKLAIRKYPERFQDKMLNRVVDFEKNGRWDDFDDNNIKAALDDALRTKRMAKLDTVKDTFSDQENEDFENCGGSEASSHKSSSRKLPRKYVKLLNEGTRVSEKLMHESVAIANASELFKLIFLSSSTASQVPEVLAKTLRRYSEHDLYSAFDYLREKKIVIGGSCNSPFGISHQFLQNISPPEFPKGTGKRADKFASWVNEREKNLMEEGVEVPSDLQFGETLTLCALVSSGELMIAPSLPEEGVGEAEDNRTLKRKFDSSEPDGEGICKKFKTSFAGESEITSRRPKGFPGIKICLHRETMSRLPAIVDEDTLSGSKSDVNEHVREILDSGGSIHHVLNVSESPWEAMASYAEYLMSSYSYEVNSSFLHPNLLKTLYSAIQKSGDRGLSMKEISKVLNIEEDENMLEIMVEVLEAFGQALKVNAYNSIHVVDPLYRSKYFLTSVAVTTLKDRQTGNEDEHMPVSLDNFINNGGDADEVHRVTILNLPEDVGGHPEFLRESKITGYKHDSEVAPSHVNRGVEKTCKPLLPWMNGDGTINEVVYQRLISCVLRIVMQNPGILEDGVIKKMNCLNPQSCRRLLEIMIMDNHIITRKMQQRTSTQPPSILGSLLGDNFRKSKFVCRVHLFANPKSASFL</sequence>
<dbReference type="InterPro" id="IPR056020">
    <property type="entry name" value="DUF7599"/>
</dbReference>
<evidence type="ECO:0000256" key="1">
    <source>
        <dbReference type="ARBA" id="ARBA00004123"/>
    </source>
</evidence>
<evidence type="ECO:0000259" key="11">
    <source>
        <dbReference type="Pfam" id="PF24655"/>
    </source>
</evidence>
<dbReference type="InterPro" id="IPR056428">
    <property type="entry name" value="WH_GTF3C1"/>
</dbReference>
<evidence type="ECO:0000256" key="6">
    <source>
        <dbReference type="SAM" id="MobiDB-lite"/>
    </source>
</evidence>
<evidence type="ECO:0000259" key="12">
    <source>
        <dbReference type="Pfam" id="PF24657"/>
    </source>
</evidence>
<feature type="domain" description="DUF7645" evidence="11">
    <location>
        <begin position="885"/>
        <end position="942"/>
    </location>
</feature>
<organism evidence="14 15">
    <name type="scientific">Penstemon smallii</name>
    <dbReference type="NCBI Taxonomy" id="265156"/>
    <lineage>
        <taxon>Eukaryota</taxon>
        <taxon>Viridiplantae</taxon>
        <taxon>Streptophyta</taxon>
        <taxon>Embryophyta</taxon>
        <taxon>Tracheophyta</taxon>
        <taxon>Spermatophyta</taxon>
        <taxon>Magnoliopsida</taxon>
        <taxon>eudicotyledons</taxon>
        <taxon>Gunneridae</taxon>
        <taxon>Pentapetalae</taxon>
        <taxon>asterids</taxon>
        <taxon>lamiids</taxon>
        <taxon>Lamiales</taxon>
        <taxon>Plantaginaceae</taxon>
        <taxon>Cheloneae</taxon>
        <taxon>Penstemon</taxon>
    </lineage>
</organism>
<dbReference type="InterPro" id="IPR011991">
    <property type="entry name" value="ArsR-like_HTH"/>
</dbReference>
<dbReference type="Proteomes" id="UP001634393">
    <property type="component" value="Unassembled WGS sequence"/>
</dbReference>
<comment type="caution">
    <text evidence="14">The sequence shown here is derived from an EMBL/GenBank/DDBJ whole genome shotgun (WGS) entry which is preliminary data.</text>
</comment>